<sequence>MPTSLISDVSLVNLGALTTTFTLPTGCRDNTDFQVLAATDFPQRPVFVKQCEPNDILTIGNCLPDGEKLDEYVKENRNRHYTAIFYHSPGNVCPQGWNTVGVAQKDDDGSLSVEGIFDATEFPWTEGEVMTKPPFQPRPNYLASALDDSETAIYCCPSDLTADPLDGGCKGTTAVESYTESTGCVLGYEWPGGSAVDEVYTYNDIVATEFKPILPSTVSITISVIQSVELVASRTQSSGEIDATRTEFATSEFVGYTDIPAVILVNKGEEAEEGEGEDEGEGEGGDEPTESGGTGNDSGSAASGRSSLMWGGGCMMAVFWGVCLLL</sequence>
<gene>
    <name evidence="2" type="ORF">F5X68DRAFT_210479</name>
</gene>
<evidence type="ECO:0000256" key="1">
    <source>
        <dbReference type="SAM" id="MobiDB-lite"/>
    </source>
</evidence>
<dbReference type="OrthoDB" id="5429716at2759"/>
<keyword evidence="3" id="KW-1185">Reference proteome</keyword>
<name>A0A9P8V9P5_9PEZI</name>
<comment type="caution">
    <text evidence="2">The sequence shown here is derived from an EMBL/GenBank/DDBJ whole genome shotgun (WGS) entry which is preliminary data.</text>
</comment>
<dbReference type="EMBL" id="JAGSXJ010000016">
    <property type="protein sequence ID" value="KAH6684998.1"/>
    <property type="molecule type" value="Genomic_DNA"/>
</dbReference>
<evidence type="ECO:0000313" key="2">
    <source>
        <dbReference type="EMBL" id="KAH6684998.1"/>
    </source>
</evidence>
<proteinExistence type="predicted"/>
<dbReference type="AlphaFoldDB" id="A0A9P8V9P5"/>
<feature type="region of interest" description="Disordered" evidence="1">
    <location>
        <begin position="269"/>
        <end position="303"/>
    </location>
</feature>
<feature type="compositionally biased region" description="Acidic residues" evidence="1">
    <location>
        <begin position="270"/>
        <end position="289"/>
    </location>
</feature>
<reference evidence="2" key="1">
    <citation type="journal article" date="2021" name="Nat. Commun.">
        <title>Genetic determinants of endophytism in the Arabidopsis root mycobiome.</title>
        <authorList>
            <person name="Mesny F."/>
            <person name="Miyauchi S."/>
            <person name="Thiergart T."/>
            <person name="Pickel B."/>
            <person name="Atanasova L."/>
            <person name="Karlsson M."/>
            <person name="Huettel B."/>
            <person name="Barry K.W."/>
            <person name="Haridas S."/>
            <person name="Chen C."/>
            <person name="Bauer D."/>
            <person name="Andreopoulos W."/>
            <person name="Pangilinan J."/>
            <person name="LaButti K."/>
            <person name="Riley R."/>
            <person name="Lipzen A."/>
            <person name="Clum A."/>
            <person name="Drula E."/>
            <person name="Henrissat B."/>
            <person name="Kohler A."/>
            <person name="Grigoriev I.V."/>
            <person name="Martin F.M."/>
            <person name="Hacquard S."/>
        </authorList>
    </citation>
    <scope>NUCLEOTIDE SEQUENCE</scope>
    <source>
        <strain evidence="2">MPI-SDFR-AT-0117</strain>
    </source>
</reference>
<evidence type="ECO:0000313" key="3">
    <source>
        <dbReference type="Proteomes" id="UP000770015"/>
    </source>
</evidence>
<dbReference type="Proteomes" id="UP000770015">
    <property type="component" value="Unassembled WGS sequence"/>
</dbReference>
<accession>A0A9P8V9P5</accession>
<organism evidence="2 3">
    <name type="scientific">Plectosphaerella plurivora</name>
    <dbReference type="NCBI Taxonomy" id="936078"/>
    <lineage>
        <taxon>Eukaryota</taxon>
        <taxon>Fungi</taxon>
        <taxon>Dikarya</taxon>
        <taxon>Ascomycota</taxon>
        <taxon>Pezizomycotina</taxon>
        <taxon>Sordariomycetes</taxon>
        <taxon>Hypocreomycetidae</taxon>
        <taxon>Glomerellales</taxon>
        <taxon>Plectosphaerellaceae</taxon>
        <taxon>Plectosphaerella</taxon>
    </lineage>
</organism>
<protein>
    <submittedName>
        <fullName evidence="2">Uncharacterized protein</fullName>
    </submittedName>
</protein>